<dbReference type="Pfam" id="PF01850">
    <property type="entry name" value="PIN"/>
    <property type="match status" value="1"/>
</dbReference>
<dbReference type="HOGENOM" id="CLU_147393_0_0_4"/>
<comment type="similarity">
    <text evidence="5">Belongs to the PINc/VapC protein family.</text>
</comment>
<keyword evidence="8" id="KW-1185">Reference proteome</keyword>
<dbReference type="KEGG" id="pna:Pnap_4802"/>
<sequence>MNVLVDTSVWVGHFKQRNERLAALLEDGRVVCHPYVVTEVACGTPPNRRAIIAMLAELESGPLATPDEILELIERRGLYGRGCGFVDMSLLASALLSDQTLIWTLDKRLESVAAGLNRAYRAALHS</sequence>
<geneLocation type="plasmid" evidence="7 8">
    <name>pPNAP05</name>
</geneLocation>
<dbReference type="InterPro" id="IPR022907">
    <property type="entry name" value="VapC_family"/>
</dbReference>
<keyword evidence="4 5" id="KW-0378">Hydrolase</keyword>
<organism evidence="7 8">
    <name type="scientific">Polaromonas naphthalenivorans (strain CJ2)</name>
    <dbReference type="NCBI Taxonomy" id="365044"/>
    <lineage>
        <taxon>Bacteria</taxon>
        <taxon>Pseudomonadati</taxon>
        <taxon>Pseudomonadota</taxon>
        <taxon>Betaproteobacteria</taxon>
        <taxon>Burkholderiales</taxon>
        <taxon>Comamonadaceae</taxon>
        <taxon>Polaromonas</taxon>
    </lineage>
</organism>
<reference evidence="8" key="1">
    <citation type="journal article" date="2009" name="Environ. Microbiol.">
        <title>The genome of Polaromonas naphthalenivorans strain CJ2, isolated from coal tar-contaminated sediment, reveals physiological and metabolic versatility and evolution through extensive horizontal gene transfer.</title>
        <authorList>
            <person name="Yagi J.M."/>
            <person name="Sims D."/>
            <person name="Brettin T."/>
            <person name="Bruce D."/>
            <person name="Madsen E.L."/>
        </authorList>
    </citation>
    <scope>NUCLEOTIDE SEQUENCE [LARGE SCALE GENOMIC DNA]</scope>
    <source>
        <strain evidence="8">CJ2</strain>
        <plasmid evidence="8">Plasmid pPNAP05</plasmid>
    </source>
</reference>
<evidence type="ECO:0000313" key="7">
    <source>
        <dbReference type="EMBL" id="ABM40211.1"/>
    </source>
</evidence>
<dbReference type="EC" id="3.1.-.-" evidence="5"/>
<dbReference type="SUPFAM" id="SSF88723">
    <property type="entry name" value="PIN domain-like"/>
    <property type="match status" value="1"/>
</dbReference>
<dbReference type="Proteomes" id="UP000000644">
    <property type="component" value="Plasmid pPNAP05"/>
</dbReference>
<accession>A1VX33</accession>
<dbReference type="GO" id="GO:0016787">
    <property type="term" value="F:hydrolase activity"/>
    <property type="evidence" value="ECO:0007669"/>
    <property type="project" value="UniProtKB-KW"/>
</dbReference>
<dbReference type="RefSeq" id="WP_011798577.1">
    <property type="nucleotide sequence ID" value="NC_008761.1"/>
</dbReference>
<evidence type="ECO:0000313" key="8">
    <source>
        <dbReference type="Proteomes" id="UP000000644"/>
    </source>
</evidence>
<keyword evidence="1 5" id="KW-1277">Toxin-antitoxin system</keyword>
<feature type="domain" description="PIN" evidence="6">
    <location>
        <begin position="3"/>
        <end position="113"/>
    </location>
</feature>
<evidence type="ECO:0000256" key="2">
    <source>
        <dbReference type="ARBA" id="ARBA00022722"/>
    </source>
</evidence>
<protein>
    <recommendedName>
        <fullName evidence="5">Ribonuclease VapC</fullName>
        <shortName evidence="5">RNase VapC</shortName>
        <ecNumber evidence="5">3.1.-.-</ecNumber>
    </recommendedName>
    <alternativeName>
        <fullName evidence="5">Toxin VapC</fullName>
    </alternativeName>
</protein>
<dbReference type="InterPro" id="IPR029060">
    <property type="entry name" value="PIN-like_dom_sf"/>
</dbReference>
<feature type="binding site" evidence="5">
    <location>
        <position position="6"/>
    </location>
    <ligand>
        <name>Mg(2+)</name>
        <dbReference type="ChEBI" id="CHEBI:18420"/>
    </ligand>
</feature>
<dbReference type="GO" id="GO:0004540">
    <property type="term" value="F:RNA nuclease activity"/>
    <property type="evidence" value="ECO:0007669"/>
    <property type="project" value="InterPro"/>
</dbReference>
<dbReference type="GO" id="GO:0000287">
    <property type="term" value="F:magnesium ion binding"/>
    <property type="evidence" value="ECO:0007669"/>
    <property type="project" value="UniProtKB-UniRule"/>
</dbReference>
<dbReference type="GO" id="GO:0090729">
    <property type="term" value="F:toxin activity"/>
    <property type="evidence" value="ECO:0007669"/>
    <property type="project" value="UniProtKB-KW"/>
</dbReference>
<keyword evidence="3 5" id="KW-0479">Metal-binding</keyword>
<keyword evidence="5" id="KW-0800">Toxin</keyword>
<dbReference type="OrthoDB" id="329172at2"/>
<dbReference type="Gene3D" id="3.40.50.1010">
    <property type="entry name" value="5'-nuclease"/>
    <property type="match status" value="1"/>
</dbReference>
<comment type="function">
    <text evidence="5">Toxic component of a toxin-antitoxin (TA) system. An RNase.</text>
</comment>
<evidence type="ECO:0000259" key="6">
    <source>
        <dbReference type="Pfam" id="PF01850"/>
    </source>
</evidence>
<comment type="cofactor">
    <cofactor evidence="5">
        <name>Mg(2+)</name>
        <dbReference type="ChEBI" id="CHEBI:18420"/>
    </cofactor>
</comment>
<proteinExistence type="inferred from homology"/>
<gene>
    <name evidence="5" type="primary">vapC</name>
    <name evidence="7" type="ordered locus">Pnap_4802</name>
</gene>
<keyword evidence="2 5" id="KW-0540">Nuclease</keyword>
<dbReference type="HAMAP" id="MF_00265">
    <property type="entry name" value="VapC_Nob1"/>
    <property type="match status" value="1"/>
</dbReference>
<evidence type="ECO:0000256" key="4">
    <source>
        <dbReference type="ARBA" id="ARBA00022801"/>
    </source>
</evidence>
<keyword evidence="7" id="KW-0614">Plasmid</keyword>
<evidence type="ECO:0000256" key="5">
    <source>
        <dbReference type="HAMAP-Rule" id="MF_00265"/>
    </source>
</evidence>
<evidence type="ECO:0000256" key="1">
    <source>
        <dbReference type="ARBA" id="ARBA00022649"/>
    </source>
</evidence>
<dbReference type="EMBL" id="CP000534">
    <property type="protein sequence ID" value="ABM40211.1"/>
    <property type="molecule type" value="Genomic_DNA"/>
</dbReference>
<evidence type="ECO:0000256" key="3">
    <source>
        <dbReference type="ARBA" id="ARBA00022723"/>
    </source>
</evidence>
<dbReference type="InterPro" id="IPR002716">
    <property type="entry name" value="PIN_dom"/>
</dbReference>
<feature type="binding site" evidence="5">
    <location>
        <position position="87"/>
    </location>
    <ligand>
        <name>Mg(2+)</name>
        <dbReference type="ChEBI" id="CHEBI:18420"/>
    </ligand>
</feature>
<keyword evidence="5" id="KW-0460">Magnesium</keyword>
<dbReference type="AlphaFoldDB" id="A1VX33"/>
<name>A1VX33_POLNA</name>